<feature type="domain" description="Zn(2)-C6 fungal-type" evidence="7">
    <location>
        <begin position="19"/>
        <end position="49"/>
    </location>
</feature>
<dbReference type="PROSITE" id="PS50048">
    <property type="entry name" value="ZN2_CY6_FUNGAL_2"/>
    <property type="match status" value="1"/>
</dbReference>
<accession>A0AAX4K7Y0</accession>
<dbReference type="SUPFAM" id="SSF57701">
    <property type="entry name" value="Zn2/Cys6 DNA-binding domain"/>
    <property type="match status" value="1"/>
</dbReference>
<evidence type="ECO:0000313" key="8">
    <source>
        <dbReference type="EMBL" id="WWC92908.1"/>
    </source>
</evidence>
<dbReference type="Proteomes" id="UP001355207">
    <property type="component" value="Chromosome 11"/>
</dbReference>
<dbReference type="Pfam" id="PF04082">
    <property type="entry name" value="Fungal_trans"/>
    <property type="match status" value="1"/>
</dbReference>
<feature type="compositionally biased region" description="Low complexity" evidence="6">
    <location>
        <begin position="296"/>
        <end position="312"/>
    </location>
</feature>
<feature type="compositionally biased region" description="Basic and acidic residues" evidence="6">
    <location>
        <begin position="1062"/>
        <end position="1075"/>
    </location>
</feature>
<dbReference type="GeneID" id="91098538"/>
<dbReference type="PROSITE" id="PS00463">
    <property type="entry name" value="ZN2_CY6_FUNGAL_1"/>
    <property type="match status" value="1"/>
</dbReference>
<sequence length="1102" mass="122528">MPKEDVQHSHAAPLKRGDACLYCRKRRIKCSADKPTCANCQKSNRECIYDSGKPVSRVKQLEEKVAQLETLLSGSIAPPIPATSSSNNGNGENSNTESRRESQSSAFTTNIPTHPPLNHHSSSQSSGISSSQNYSSIDPSPQIPQNLNSNSNMNAVLPESSSTSYGYTVNTESFDIDMYETMLTTQPEESNLNFGNFPSFGGAFFSGNSNGSAQTGATPNFFGMNNPQANNPAGIGMGGMGNNVPAIESLFDFNMLDPNYMNMLNSFESTFNSVPPPSTTSMNPNYSIPSNPPQQPISQNPNQNQPSNTSQSDSFPAFMSTTIKNQVKGNQDAIPFVGIDSARAALSASKMDYNHHNNDPAPLVSVKAANTSTSTVPSPSLNSGPYTTAHFINSCNPQDVSGIVDYMNRKTNSNTISDKRARVEDYMQQAQLPPPPPSNAADALLTEIDEATKPTKGPDRLTFTLGRENPRDISVEKPNTSSSSNSGVKFPQQWVTGITDSSPKDAPAGTGTKGAFDKKDDEGILVGGWFDAHDLPKVARDHLLDLFFSGMRLFGQEIHVPRFMASLTLPAHKRPHPCLLYTMYTVASRISDSPPIRQLETHFYKIASSQLEESIGMADRLMDATRASTILAVYKFSKARYHEGWMMTGQAARLAVSCGLHQITSSVYKPSILPNINTDLVGIMRHRSYVLPPPKDAIDLGERIWCFWSIYVTDRCGSISTQWPPAISDATITTPFPRPLHEYELGLVTEQDDHYSVQSIYKPSLYYNPLPHYAETTLISVRLRSISILERASKLMYQPPEEGWERNVLSSTGIQTSNSSNYNSPSSNIDEYLISQITSAAGFSPSYQQNQYTESPNSSSSTGTSTNNYNNSNNMGNSTNSNRLKEGWTRTARIRTPRAFEEVKQALLKIENDLPPEWRVEWWKWDGKIQEWHFSKPRKDLLTLQFVLGCAWMFLYDVFSFNAENNEALNVAKRLTVTVKFVAKEAMTSDLDIFIAMTWSFISKILIREMKRLQSIGDYTNANDLEPEIQTLVNALKEFGQRYTIGKVQALRTERYHKTTPEENDYLFKRNKQEEESQLDGDYQEPSSYDRNTFAVDDNDDD</sequence>
<evidence type="ECO:0000256" key="4">
    <source>
        <dbReference type="ARBA" id="ARBA00023163"/>
    </source>
</evidence>
<keyword evidence="2" id="KW-0479">Metal-binding</keyword>
<dbReference type="RefSeq" id="XP_066079670.1">
    <property type="nucleotide sequence ID" value="XM_066223573.1"/>
</dbReference>
<keyword evidence="9" id="KW-1185">Reference proteome</keyword>
<evidence type="ECO:0000256" key="2">
    <source>
        <dbReference type="ARBA" id="ARBA00022723"/>
    </source>
</evidence>
<dbReference type="InterPro" id="IPR007219">
    <property type="entry name" value="XnlR_reg_dom"/>
</dbReference>
<dbReference type="EMBL" id="CP144108">
    <property type="protein sequence ID" value="WWC92908.1"/>
    <property type="molecule type" value="Genomic_DNA"/>
</dbReference>
<keyword evidence="3" id="KW-0805">Transcription regulation</keyword>
<dbReference type="CDD" id="cd00067">
    <property type="entry name" value="GAL4"/>
    <property type="match status" value="1"/>
</dbReference>
<dbReference type="PANTHER" id="PTHR47338">
    <property type="entry name" value="ZN(II)2CYS6 TRANSCRIPTION FACTOR (EUROFUNG)-RELATED"/>
    <property type="match status" value="1"/>
</dbReference>
<evidence type="ECO:0000256" key="3">
    <source>
        <dbReference type="ARBA" id="ARBA00023015"/>
    </source>
</evidence>
<evidence type="ECO:0000256" key="1">
    <source>
        <dbReference type="ARBA" id="ARBA00004123"/>
    </source>
</evidence>
<dbReference type="InterPro" id="IPR036864">
    <property type="entry name" value="Zn2-C6_fun-type_DNA-bd_sf"/>
</dbReference>
<dbReference type="InterPro" id="IPR001138">
    <property type="entry name" value="Zn2Cys6_DnaBD"/>
</dbReference>
<feature type="compositionally biased region" description="Low complexity" evidence="6">
    <location>
        <begin position="118"/>
        <end position="140"/>
    </location>
</feature>
<comment type="subcellular location">
    <subcellularLocation>
        <location evidence="1">Nucleus</location>
    </subcellularLocation>
</comment>
<evidence type="ECO:0000256" key="6">
    <source>
        <dbReference type="SAM" id="MobiDB-lite"/>
    </source>
</evidence>
<dbReference type="CDD" id="cd12148">
    <property type="entry name" value="fungal_TF_MHR"/>
    <property type="match status" value="1"/>
</dbReference>
<evidence type="ECO:0000256" key="5">
    <source>
        <dbReference type="ARBA" id="ARBA00023242"/>
    </source>
</evidence>
<feature type="region of interest" description="Disordered" evidence="6">
    <location>
        <begin position="75"/>
        <end position="164"/>
    </location>
</feature>
<feature type="region of interest" description="Disordered" evidence="6">
    <location>
        <begin position="274"/>
        <end position="316"/>
    </location>
</feature>
<dbReference type="SMART" id="SM00906">
    <property type="entry name" value="Fungal_trans"/>
    <property type="match status" value="1"/>
</dbReference>
<gene>
    <name evidence="8" type="ORF">L201_007870</name>
</gene>
<proteinExistence type="predicted"/>
<dbReference type="AlphaFoldDB" id="A0AAX4K7Y0"/>
<protein>
    <recommendedName>
        <fullName evidence="7">Zn(2)-C6 fungal-type domain-containing protein</fullName>
    </recommendedName>
</protein>
<reference evidence="8 9" key="1">
    <citation type="submission" date="2024-01" db="EMBL/GenBank/DDBJ databases">
        <title>Comparative genomics of Cryptococcus and Kwoniella reveals pathogenesis evolution and contrasting modes of karyotype evolution via chromosome fusion or intercentromeric recombination.</title>
        <authorList>
            <person name="Coelho M.A."/>
            <person name="David-Palma M."/>
            <person name="Shea T."/>
            <person name="Bowers K."/>
            <person name="McGinley-Smith S."/>
            <person name="Mohammad A.W."/>
            <person name="Gnirke A."/>
            <person name="Yurkov A.M."/>
            <person name="Nowrousian M."/>
            <person name="Sun S."/>
            <person name="Cuomo C.A."/>
            <person name="Heitman J."/>
        </authorList>
    </citation>
    <scope>NUCLEOTIDE SEQUENCE [LARGE SCALE GENOMIC DNA]</scope>
    <source>
        <strain evidence="8 9">CBS 6074</strain>
    </source>
</reference>
<dbReference type="GO" id="GO:0006351">
    <property type="term" value="P:DNA-templated transcription"/>
    <property type="evidence" value="ECO:0007669"/>
    <property type="project" value="InterPro"/>
</dbReference>
<keyword evidence="4" id="KW-0804">Transcription</keyword>
<feature type="region of interest" description="Disordered" evidence="6">
    <location>
        <begin position="846"/>
        <end position="887"/>
    </location>
</feature>
<dbReference type="GO" id="GO:0003677">
    <property type="term" value="F:DNA binding"/>
    <property type="evidence" value="ECO:0007669"/>
    <property type="project" value="InterPro"/>
</dbReference>
<dbReference type="GO" id="GO:0000981">
    <property type="term" value="F:DNA-binding transcription factor activity, RNA polymerase II-specific"/>
    <property type="evidence" value="ECO:0007669"/>
    <property type="project" value="InterPro"/>
</dbReference>
<dbReference type="PANTHER" id="PTHR47338:SF29">
    <property type="entry name" value="ZN(2)-C6 FUNGAL-TYPE DOMAIN-CONTAINING PROTEIN"/>
    <property type="match status" value="1"/>
</dbReference>
<evidence type="ECO:0000313" key="9">
    <source>
        <dbReference type="Proteomes" id="UP001355207"/>
    </source>
</evidence>
<evidence type="ECO:0000259" key="7">
    <source>
        <dbReference type="PROSITE" id="PS50048"/>
    </source>
</evidence>
<feature type="compositionally biased region" description="Polar residues" evidence="6">
    <location>
        <begin position="143"/>
        <end position="164"/>
    </location>
</feature>
<feature type="compositionally biased region" description="Polar residues" evidence="6">
    <location>
        <begin position="477"/>
        <end position="489"/>
    </location>
</feature>
<dbReference type="Gene3D" id="4.10.240.10">
    <property type="entry name" value="Zn(2)-C6 fungal-type DNA-binding domain"/>
    <property type="match status" value="1"/>
</dbReference>
<feature type="compositionally biased region" description="Low complexity" evidence="6">
    <location>
        <begin position="75"/>
        <end position="96"/>
    </location>
</feature>
<feature type="region of interest" description="Disordered" evidence="6">
    <location>
        <begin position="1062"/>
        <end position="1102"/>
    </location>
</feature>
<dbReference type="GO" id="GO:0005634">
    <property type="term" value="C:nucleus"/>
    <property type="evidence" value="ECO:0007669"/>
    <property type="project" value="UniProtKB-SubCell"/>
</dbReference>
<dbReference type="Pfam" id="PF00172">
    <property type="entry name" value="Zn_clus"/>
    <property type="match status" value="1"/>
</dbReference>
<dbReference type="InterPro" id="IPR050815">
    <property type="entry name" value="TF_fung"/>
</dbReference>
<dbReference type="SMART" id="SM00066">
    <property type="entry name" value="GAL4"/>
    <property type="match status" value="1"/>
</dbReference>
<name>A0AAX4K7Y0_9TREE</name>
<organism evidence="8 9">
    <name type="scientific">Kwoniella dendrophila CBS 6074</name>
    <dbReference type="NCBI Taxonomy" id="1295534"/>
    <lineage>
        <taxon>Eukaryota</taxon>
        <taxon>Fungi</taxon>
        <taxon>Dikarya</taxon>
        <taxon>Basidiomycota</taxon>
        <taxon>Agaricomycotina</taxon>
        <taxon>Tremellomycetes</taxon>
        <taxon>Tremellales</taxon>
        <taxon>Cryptococcaceae</taxon>
        <taxon>Kwoniella</taxon>
    </lineage>
</organism>
<keyword evidence="5" id="KW-0539">Nucleus</keyword>
<feature type="compositionally biased region" description="Low complexity" evidence="6">
    <location>
        <begin position="855"/>
        <end position="882"/>
    </location>
</feature>
<feature type="region of interest" description="Disordered" evidence="6">
    <location>
        <begin position="453"/>
        <end position="489"/>
    </location>
</feature>
<feature type="compositionally biased region" description="Polar residues" evidence="6">
    <location>
        <begin position="103"/>
        <end position="112"/>
    </location>
</feature>
<dbReference type="GO" id="GO:0008270">
    <property type="term" value="F:zinc ion binding"/>
    <property type="evidence" value="ECO:0007669"/>
    <property type="project" value="InterPro"/>
</dbReference>